<evidence type="ECO:0000259" key="7">
    <source>
        <dbReference type="Pfam" id="PF03936"/>
    </source>
</evidence>
<organism evidence="8 9">
    <name type="scientific">Mucuna pruriens</name>
    <name type="common">Velvet bean</name>
    <name type="synonym">Dolichos pruriens</name>
    <dbReference type="NCBI Taxonomy" id="157652"/>
    <lineage>
        <taxon>Eukaryota</taxon>
        <taxon>Viridiplantae</taxon>
        <taxon>Streptophyta</taxon>
        <taxon>Embryophyta</taxon>
        <taxon>Tracheophyta</taxon>
        <taxon>Spermatophyta</taxon>
        <taxon>Magnoliopsida</taxon>
        <taxon>eudicotyledons</taxon>
        <taxon>Gunneridae</taxon>
        <taxon>Pentapetalae</taxon>
        <taxon>rosids</taxon>
        <taxon>fabids</taxon>
        <taxon>Fabales</taxon>
        <taxon>Fabaceae</taxon>
        <taxon>Papilionoideae</taxon>
        <taxon>50 kb inversion clade</taxon>
        <taxon>NPAAA clade</taxon>
        <taxon>indigoferoid/millettioid clade</taxon>
        <taxon>Phaseoleae</taxon>
        <taxon>Mucuna</taxon>
    </lineage>
</organism>
<dbReference type="Proteomes" id="UP000257109">
    <property type="component" value="Unassembled WGS sequence"/>
</dbReference>
<feature type="non-terminal residue" evidence="8">
    <location>
        <position position="1"/>
    </location>
</feature>
<dbReference type="GO" id="GO:0016102">
    <property type="term" value="P:diterpenoid biosynthetic process"/>
    <property type="evidence" value="ECO:0007669"/>
    <property type="project" value="InterPro"/>
</dbReference>
<evidence type="ECO:0000256" key="3">
    <source>
        <dbReference type="ARBA" id="ARBA00022842"/>
    </source>
</evidence>
<dbReference type="SUPFAM" id="SSF48239">
    <property type="entry name" value="Terpenoid cyclases/Protein prenyltransferases"/>
    <property type="match status" value="1"/>
</dbReference>
<evidence type="ECO:0000313" key="9">
    <source>
        <dbReference type="Proteomes" id="UP000257109"/>
    </source>
</evidence>
<evidence type="ECO:0000256" key="1">
    <source>
        <dbReference type="ARBA" id="ARBA00001946"/>
    </source>
</evidence>
<dbReference type="InterPro" id="IPR008930">
    <property type="entry name" value="Terpenoid_cyclase/PrenylTrfase"/>
</dbReference>
<evidence type="ECO:0000313" key="8">
    <source>
        <dbReference type="EMBL" id="RDX83854.1"/>
    </source>
</evidence>
<dbReference type="Gene3D" id="1.50.10.130">
    <property type="entry name" value="Terpene synthase, N-terminal domain"/>
    <property type="match status" value="1"/>
</dbReference>
<dbReference type="InterPro" id="IPR001906">
    <property type="entry name" value="Terpene_synth_N"/>
</dbReference>
<keyword evidence="3" id="KW-0460">Magnesium</keyword>
<keyword evidence="9" id="KW-1185">Reference proteome</keyword>
<keyword evidence="2" id="KW-0479">Metal-binding</keyword>
<accession>A0A371FZV9</accession>
<gene>
    <name evidence="8" type="primary">ISPS</name>
    <name evidence="8" type="ORF">CR513_35179</name>
</gene>
<dbReference type="EMBL" id="QJKJ01007227">
    <property type="protein sequence ID" value="RDX83854.1"/>
    <property type="molecule type" value="Genomic_DNA"/>
</dbReference>
<dbReference type="Pfam" id="PF01397">
    <property type="entry name" value="Terpene_synth"/>
    <property type="match status" value="1"/>
</dbReference>
<dbReference type="AlphaFoldDB" id="A0A371FZV9"/>
<feature type="domain" description="Terpene synthase metal-binding" evidence="7">
    <location>
        <begin position="296"/>
        <end position="392"/>
    </location>
</feature>
<dbReference type="OrthoDB" id="1936865at2759"/>
<evidence type="ECO:0000256" key="5">
    <source>
        <dbReference type="SAM" id="Coils"/>
    </source>
</evidence>
<feature type="domain" description="Terpene synthase N-terminal" evidence="6">
    <location>
        <begin position="70"/>
        <end position="238"/>
    </location>
</feature>
<dbReference type="FunFam" id="1.50.10.130:FF:000001">
    <property type="entry name" value="Isoprene synthase, chloroplastic"/>
    <property type="match status" value="1"/>
</dbReference>
<evidence type="ECO:0000256" key="4">
    <source>
        <dbReference type="ARBA" id="ARBA00023239"/>
    </source>
</evidence>
<dbReference type="GO" id="GO:0010333">
    <property type="term" value="F:terpene synthase activity"/>
    <property type="evidence" value="ECO:0007669"/>
    <property type="project" value="InterPro"/>
</dbReference>
<evidence type="ECO:0000256" key="2">
    <source>
        <dbReference type="ARBA" id="ARBA00022723"/>
    </source>
</evidence>
<dbReference type="CDD" id="cd00684">
    <property type="entry name" value="Terpene_cyclase_plant_C1"/>
    <property type="match status" value="1"/>
</dbReference>
<comment type="cofactor">
    <cofactor evidence="1">
        <name>Mg(2+)</name>
        <dbReference type="ChEBI" id="CHEBI:18420"/>
    </cofactor>
</comment>
<proteinExistence type="predicted"/>
<dbReference type="SUPFAM" id="SSF48576">
    <property type="entry name" value="Terpenoid synthases"/>
    <property type="match status" value="1"/>
</dbReference>
<sequence>MATNPSCLSTPFLSSTPALSTRFPLSENFTQKTSLVNPKPWPLISAVSSQFSQIAEDNSRRSANYHPNLWDFEFLQSLENDSKMEKLEEKATKLEEEVRNMMNEAKTEALSLLELIDDVQRLGLTYKFEKDIIKALEKIVPLDESGLHVTSLSFRILRQHGFEVSQDVFKRFKDKEGGFCAELKDDVQGLLSLYEASYLGFEGESLLDEARAFSITHLKNNLNKGINTKVAQQVSHALELPYHRRLHRLEARWLLDKYEPKEPHHHLLHELAKLDFNLVQSLYQKELRELSLWWREIGLTSKLDFVRDRLMEVYFWALGMAPDPQFSECRKVVTKMFGLVTIIDDVYDVYGTLDELQLFTDAVERWDVNAINTLPDYMKLCYLALYNTSGVSCEKHSWKKEKGETTK</sequence>
<reference evidence="8" key="1">
    <citation type="submission" date="2018-05" db="EMBL/GenBank/DDBJ databases">
        <title>Draft genome of Mucuna pruriens seed.</title>
        <authorList>
            <person name="Nnadi N.E."/>
            <person name="Vos R."/>
            <person name="Hasami M.H."/>
            <person name="Devisetty U.K."/>
            <person name="Aguiy J.C."/>
        </authorList>
    </citation>
    <scope>NUCLEOTIDE SEQUENCE [LARGE SCALE GENOMIC DNA]</scope>
    <source>
        <strain evidence="8">JCA_2017</strain>
    </source>
</reference>
<dbReference type="Pfam" id="PF03936">
    <property type="entry name" value="Terpene_synth_C"/>
    <property type="match status" value="1"/>
</dbReference>
<dbReference type="PANTHER" id="PTHR31225">
    <property type="entry name" value="OS04G0344100 PROTEIN-RELATED"/>
    <property type="match status" value="1"/>
</dbReference>
<protein>
    <submittedName>
        <fullName evidence="8">Isoprene synthase, chloroplastic</fullName>
    </submittedName>
</protein>
<keyword evidence="4" id="KW-0456">Lyase</keyword>
<keyword evidence="5" id="KW-0175">Coiled coil</keyword>
<comment type="caution">
    <text evidence="8">The sequence shown here is derived from an EMBL/GenBank/DDBJ whole genome shotgun (WGS) entry which is preliminary data.</text>
</comment>
<dbReference type="InterPro" id="IPR044814">
    <property type="entry name" value="Terpene_cyclase_plant_C1"/>
</dbReference>
<dbReference type="STRING" id="157652.A0A371FZV9"/>
<dbReference type="GO" id="GO:0000287">
    <property type="term" value="F:magnesium ion binding"/>
    <property type="evidence" value="ECO:0007669"/>
    <property type="project" value="InterPro"/>
</dbReference>
<dbReference type="InterPro" id="IPR050148">
    <property type="entry name" value="Terpene_synthase-like"/>
</dbReference>
<dbReference type="InterPro" id="IPR008949">
    <property type="entry name" value="Isoprenoid_synthase_dom_sf"/>
</dbReference>
<dbReference type="Gene3D" id="1.10.600.10">
    <property type="entry name" value="Farnesyl Diphosphate Synthase"/>
    <property type="match status" value="1"/>
</dbReference>
<evidence type="ECO:0000259" key="6">
    <source>
        <dbReference type="Pfam" id="PF01397"/>
    </source>
</evidence>
<dbReference type="PANTHER" id="PTHR31225:SF98">
    <property type="entry name" value="TERPENE SYNTHASE 9-RELATED"/>
    <property type="match status" value="1"/>
</dbReference>
<name>A0A371FZV9_MUCPR</name>
<feature type="coiled-coil region" evidence="5">
    <location>
        <begin position="77"/>
        <end position="104"/>
    </location>
</feature>
<dbReference type="InterPro" id="IPR036965">
    <property type="entry name" value="Terpene_synth_N_sf"/>
</dbReference>
<dbReference type="InterPro" id="IPR005630">
    <property type="entry name" value="Terpene_synthase_metal-bd"/>
</dbReference>
<dbReference type="GO" id="GO:0051707">
    <property type="term" value="P:response to other organism"/>
    <property type="evidence" value="ECO:0007669"/>
    <property type="project" value="UniProtKB-ARBA"/>
</dbReference>